<dbReference type="GO" id="GO:0051301">
    <property type="term" value="P:cell division"/>
    <property type="evidence" value="ECO:0007669"/>
    <property type="project" value="UniProtKB-KW"/>
</dbReference>
<reference evidence="2 3" key="1">
    <citation type="submission" date="2020-08" db="EMBL/GenBank/DDBJ databases">
        <title>Functional genomics of gut bacteria from endangered species of beetles.</title>
        <authorList>
            <person name="Carlos-Shanley C."/>
        </authorList>
    </citation>
    <scope>NUCLEOTIDE SEQUENCE [LARGE SCALE GENOMIC DNA]</scope>
    <source>
        <strain evidence="2 3">S00142</strain>
    </source>
</reference>
<sequence length="73" mass="8777">MEIKNSKNRLEKQQWNYHDKTWTNRILKLFIGCIAALIISYLFNYKNFDESNIVLPVLFGIAMWIILMIQKKI</sequence>
<dbReference type="RefSeq" id="WP_184163949.1">
    <property type="nucleotide sequence ID" value="NZ_JACHLD010000005.1"/>
</dbReference>
<comment type="caution">
    <text evidence="2">The sequence shown here is derived from an EMBL/GenBank/DDBJ whole genome shotgun (WGS) entry which is preliminary data.</text>
</comment>
<keyword evidence="2" id="KW-0132">Cell division</keyword>
<proteinExistence type="predicted"/>
<feature type="transmembrane region" description="Helical" evidence="1">
    <location>
        <begin position="26"/>
        <end position="45"/>
    </location>
</feature>
<accession>A0A7W7IYS2</accession>
<dbReference type="AlphaFoldDB" id="A0A7W7IYS2"/>
<feature type="transmembrane region" description="Helical" evidence="1">
    <location>
        <begin position="51"/>
        <end position="69"/>
    </location>
</feature>
<organism evidence="2 3">
    <name type="scientific">Flavobacterium nitrogenifigens</name>
    <dbReference type="NCBI Taxonomy" id="1617283"/>
    <lineage>
        <taxon>Bacteria</taxon>
        <taxon>Pseudomonadati</taxon>
        <taxon>Bacteroidota</taxon>
        <taxon>Flavobacteriia</taxon>
        <taxon>Flavobacteriales</taxon>
        <taxon>Flavobacteriaceae</taxon>
        <taxon>Flavobacterium</taxon>
    </lineage>
</organism>
<evidence type="ECO:0000256" key="1">
    <source>
        <dbReference type="SAM" id="Phobius"/>
    </source>
</evidence>
<protein>
    <submittedName>
        <fullName evidence="2">Cell division protein FtsW (Lipid II flippase)</fullName>
    </submittedName>
</protein>
<keyword evidence="1" id="KW-0812">Transmembrane</keyword>
<keyword evidence="1" id="KW-0472">Membrane</keyword>
<evidence type="ECO:0000313" key="2">
    <source>
        <dbReference type="EMBL" id="MBB4803064.1"/>
    </source>
</evidence>
<evidence type="ECO:0000313" key="3">
    <source>
        <dbReference type="Proteomes" id="UP000561681"/>
    </source>
</evidence>
<dbReference type="EMBL" id="JACHLD010000005">
    <property type="protein sequence ID" value="MBB4803064.1"/>
    <property type="molecule type" value="Genomic_DNA"/>
</dbReference>
<gene>
    <name evidence="2" type="ORF">HNP37_003139</name>
</gene>
<dbReference type="Proteomes" id="UP000561681">
    <property type="component" value="Unassembled WGS sequence"/>
</dbReference>
<keyword evidence="1" id="KW-1133">Transmembrane helix</keyword>
<name>A0A7W7IYS2_9FLAO</name>
<keyword evidence="3" id="KW-1185">Reference proteome</keyword>
<keyword evidence="2" id="KW-0131">Cell cycle</keyword>